<dbReference type="PANTHER" id="PTHR39430">
    <property type="entry name" value="MEMBRANE-ASSOCIATED PROTEASE-RELATED"/>
    <property type="match status" value="1"/>
</dbReference>
<name>A0AA47INR7_ACTNA</name>
<dbReference type="GO" id="GO:0080120">
    <property type="term" value="P:CAAX-box protein maturation"/>
    <property type="evidence" value="ECO:0007669"/>
    <property type="project" value="UniProtKB-ARBA"/>
</dbReference>
<feature type="transmembrane region" description="Helical" evidence="2">
    <location>
        <begin position="80"/>
        <end position="103"/>
    </location>
</feature>
<feature type="transmembrane region" description="Helical" evidence="2">
    <location>
        <begin position="214"/>
        <end position="234"/>
    </location>
</feature>
<gene>
    <name evidence="4" type="ORF">OFA60_02925</name>
</gene>
<feature type="domain" description="CAAX prenyl protease 2/Lysostaphin resistance protein A-like" evidence="3">
    <location>
        <begin position="158"/>
        <end position="251"/>
    </location>
</feature>
<evidence type="ECO:0000313" key="4">
    <source>
        <dbReference type="EMBL" id="WAL43530.1"/>
    </source>
</evidence>
<accession>A0AA47INR7</accession>
<feature type="transmembrane region" description="Helical" evidence="2">
    <location>
        <begin position="154"/>
        <end position="177"/>
    </location>
</feature>
<keyword evidence="2" id="KW-0812">Transmembrane</keyword>
<evidence type="ECO:0000256" key="2">
    <source>
        <dbReference type="SAM" id="Phobius"/>
    </source>
</evidence>
<evidence type="ECO:0000313" key="5">
    <source>
        <dbReference type="Proteomes" id="UP001163127"/>
    </source>
</evidence>
<keyword evidence="2" id="KW-0472">Membrane</keyword>
<feature type="transmembrane region" description="Helical" evidence="2">
    <location>
        <begin position="290"/>
        <end position="308"/>
    </location>
</feature>
<evidence type="ECO:0000259" key="3">
    <source>
        <dbReference type="Pfam" id="PF02517"/>
    </source>
</evidence>
<dbReference type="GO" id="GO:0004175">
    <property type="term" value="F:endopeptidase activity"/>
    <property type="evidence" value="ECO:0007669"/>
    <property type="project" value="UniProtKB-ARBA"/>
</dbReference>
<feature type="transmembrane region" description="Helical" evidence="2">
    <location>
        <begin position="124"/>
        <end position="148"/>
    </location>
</feature>
<keyword evidence="2" id="KW-1133">Transmembrane helix</keyword>
<feature type="transmembrane region" description="Helical" evidence="2">
    <location>
        <begin position="189"/>
        <end position="208"/>
    </location>
</feature>
<feature type="region of interest" description="Disordered" evidence="1">
    <location>
        <begin position="325"/>
        <end position="354"/>
    </location>
</feature>
<sequence length="354" mass="36347">MNTPASSPASSVEPRTPRLLDRLVPVSPQWRIPPRKAERLGWLQLLLGVPVVIGAQIFAAILAVITGFARLTANGDVESLSGGGIVTAISAAPLALLGYWLLVRLIGGRPVIELGGRGAALREFSVGLAMGALLMCAVIGVLALLGSYHVVDVGWSTGILAGLGAGIFAGFTEEILVRGVMLRIIEGWLGTWWALAITAVFFGAAHLTNSHATVFGSVAIVLEAGILLGACYLLTRRLWLAIGVHVAWNFVQGGVFGSDISGTGSGRGLIEARFTGPDLLTGGSMGVEGSVVAVLLCTTAGLAVLVAVHRRGLIVPPCWRRPAAPSSSVVGDGPPPVMNGSAPGARGAAQPGSR</sequence>
<dbReference type="AlphaFoldDB" id="A0AA47INR7"/>
<organism evidence="4 5">
    <name type="scientific">Actinomyces naeslundii</name>
    <dbReference type="NCBI Taxonomy" id="1655"/>
    <lineage>
        <taxon>Bacteria</taxon>
        <taxon>Bacillati</taxon>
        <taxon>Actinomycetota</taxon>
        <taxon>Actinomycetes</taxon>
        <taxon>Actinomycetales</taxon>
        <taxon>Actinomycetaceae</taxon>
        <taxon>Actinomyces</taxon>
    </lineage>
</organism>
<dbReference type="Proteomes" id="UP001163127">
    <property type="component" value="Chromosome"/>
</dbReference>
<dbReference type="RefSeq" id="WP_101560109.1">
    <property type="nucleotide sequence ID" value="NZ_CP113787.1"/>
</dbReference>
<dbReference type="EMBL" id="CP113787">
    <property type="protein sequence ID" value="WAL43530.1"/>
    <property type="molecule type" value="Genomic_DNA"/>
</dbReference>
<dbReference type="InterPro" id="IPR003675">
    <property type="entry name" value="Rce1/LyrA-like_dom"/>
</dbReference>
<protein>
    <submittedName>
        <fullName evidence="4">Type II CAAX endopeptidase family protein</fullName>
    </submittedName>
</protein>
<dbReference type="Pfam" id="PF02517">
    <property type="entry name" value="Rce1-like"/>
    <property type="match status" value="1"/>
</dbReference>
<dbReference type="PANTHER" id="PTHR39430:SF1">
    <property type="entry name" value="PROTEASE"/>
    <property type="match status" value="1"/>
</dbReference>
<proteinExistence type="predicted"/>
<evidence type="ECO:0000256" key="1">
    <source>
        <dbReference type="SAM" id="MobiDB-lite"/>
    </source>
</evidence>
<feature type="transmembrane region" description="Helical" evidence="2">
    <location>
        <begin position="45"/>
        <end position="68"/>
    </location>
</feature>
<reference evidence="4" key="1">
    <citation type="submission" date="2022-11" db="EMBL/GenBank/DDBJ databases">
        <title>Dental biofilm bacteria. Genome sequencing and assembly.</title>
        <authorList>
            <person name="Robertsson C."/>
        </authorList>
    </citation>
    <scope>NUCLEOTIDE SEQUENCE</scope>
    <source>
        <strain evidence="4">CW</strain>
    </source>
</reference>